<evidence type="ECO:0000313" key="2">
    <source>
        <dbReference type="WBParaSite" id="PS1159_v2.g17601.t1"/>
    </source>
</evidence>
<accession>A0AC35FJX3</accession>
<organism evidence="1 2">
    <name type="scientific">Panagrolaimus sp. PS1159</name>
    <dbReference type="NCBI Taxonomy" id="55785"/>
    <lineage>
        <taxon>Eukaryota</taxon>
        <taxon>Metazoa</taxon>
        <taxon>Ecdysozoa</taxon>
        <taxon>Nematoda</taxon>
        <taxon>Chromadorea</taxon>
        <taxon>Rhabditida</taxon>
        <taxon>Tylenchina</taxon>
        <taxon>Panagrolaimomorpha</taxon>
        <taxon>Panagrolaimoidea</taxon>
        <taxon>Panagrolaimidae</taxon>
        <taxon>Panagrolaimus</taxon>
    </lineage>
</organism>
<dbReference type="Proteomes" id="UP000887580">
    <property type="component" value="Unplaced"/>
</dbReference>
<reference evidence="2" key="1">
    <citation type="submission" date="2022-11" db="UniProtKB">
        <authorList>
            <consortium name="WormBaseParasite"/>
        </authorList>
    </citation>
    <scope>IDENTIFICATION</scope>
</reference>
<proteinExistence type="predicted"/>
<sequence length="303" mass="35024">MFSQRISNPLKNKSFFCRFLNSTTKFEINPRLPVHNGFLLDTREKGERKVINSEWISKTGKNPLRIEMIDRKDFNLIGQFFTWHFAKHSNICRCLKMSYKDLEPFCLELLDSFIDKPLSFAAFDKEKLVAIKLNNTHTAEEFPEMYSEGLYHPNPKYEIKNDYTEIIKSSPYNFKCNHIYGLYMDLIKNTGKFLPNNCKKIGVLEATGIHEKYMGCGLIHYLYALSVKKFADENCDNFASYCVAAATYESGKKIGMKQFIELPYETVKVDGKFPLFDMYDGATAFRAMLGNVKDSLKIVSPLL</sequence>
<name>A0AC35FJX3_9BILA</name>
<dbReference type="WBParaSite" id="PS1159_v2.g17601.t1">
    <property type="protein sequence ID" value="PS1159_v2.g17601.t1"/>
    <property type="gene ID" value="PS1159_v2.g17601"/>
</dbReference>
<protein>
    <submittedName>
        <fullName evidence="2">N-acetyltransferase domain-containing protein</fullName>
    </submittedName>
</protein>
<evidence type="ECO:0000313" key="1">
    <source>
        <dbReference type="Proteomes" id="UP000887580"/>
    </source>
</evidence>